<feature type="domain" description="EGF-like" evidence="4">
    <location>
        <begin position="410"/>
        <end position="444"/>
    </location>
</feature>
<dbReference type="Gene3D" id="2.170.300.10">
    <property type="entry name" value="Tie2 ligand-binding domain superfamily"/>
    <property type="match status" value="2"/>
</dbReference>
<dbReference type="EMBL" id="KM038901">
    <property type="protein sequence ID" value="AIG56362.1"/>
    <property type="molecule type" value="Genomic_DNA"/>
</dbReference>
<dbReference type="SMART" id="SM00181">
    <property type="entry name" value="EGF"/>
    <property type="match status" value="6"/>
</dbReference>
<feature type="domain" description="EGF-like" evidence="4">
    <location>
        <begin position="75"/>
        <end position="108"/>
    </location>
</feature>
<dbReference type="InterPro" id="IPR052108">
    <property type="entry name" value="MEGF/SIB"/>
</dbReference>
<feature type="disulfide bond" evidence="2">
    <location>
        <begin position="434"/>
        <end position="443"/>
    </location>
</feature>
<keyword evidence="3" id="KW-0732">Signal</keyword>
<feature type="signal peptide" evidence="3">
    <location>
        <begin position="1"/>
        <end position="15"/>
    </location>
</feature>
<dbReference type="AlphaFoldDB" id="A0A0A7CN89"/>
<evidence type="ECO:0000313" key="5">
    <source>
        <dbReference type="EMBL" id="AIG56362.1"/>
    </source>
</evidence>
<comment type="caution">
    <text evidence="2">Lacks conserved residue(s) required for the propagation of feature annotation.</text>
</comment>
<dbReference type="PANTHER" id="PTHR24035:SF143">
    <property type="entry name" value="EGF-LIKE DOMAIN-CONTAINING PROTEIN"/>
    <property type="match status" value="1"/>
</dbReference>
<evidence type="ECO:0000256" key="3">
    <source>
        <dbReference type="SAM" id="SignalP"/>
    </source>
</evidence>
<name>A0A0A7CN89_ACHHY</name>
<dbReference type="PROSITE" id="PS01186">
    <property type="entry name" value="EGF_2"/>
    <property type="match status" value="3"/>
</dbReference>
<proteinExistence type="predicted"/>
<protein>
    <submittedName>
        <fullName evidence="5">Secreted protein</fullName>
    </submittedName>
</protein>
<reference evidence="5" key="1">
    <citation type="journal article" date="2014" name="Genome Biol. Evol.">
        <title>The secreted proteins of Achlya hypogyna and Thraustotheca clavata identify the ancestral oomycete secretome and reveal gene acquisitions by horizontal gene transfer.</title>
        <authorList>
            <person name="Misner I."/>
            <person name="Blouin N."/>
            <person name="Leonard G."/>
            <person name="Richards T.A."/>
            <person name="Lane C.E."/>
        </authorList>
    </citation>
    <scope>NUCLEOTIDE SEQUENCE</scope>
    <source>
        <strain evidence="5">ATCC 48635</strain>
    </source>
</reference>
<keyword evidence="1 2" id="KW-1015">Disulfide bond</keyword>
<organism evidence="5">
    <name type="scientific">Achlya hypogyna</name>
    <name type="common">Oomycete</name>
    <name type="synonym">Protoachlya hypogyna</name>
    <dbReference type="NCBI Taxonomy" id="1202772"/>
    <lineage>
        <taxon>Eukaryota</taxon>
        <taxon>Sar</taxon>
        <taxon>Stramenopiles</taxon>
        <taxon>Oomycota</taxon>
        <taxon>Saprolegniomycetes</taxon>
        <taxon>Saprolegniales</taxon>
        <taxon>Achlyaceae</taxon>
        <taxon>Achlya</taxon>
    </lineage>
</organism>
<dbReference type="PANTHER" id="PTHR24035">
    <property type="entry name" value="MULTIPLE EPIDERMAL GROWTH FACTOR-LIKE DOMAINS PROTEIN"/>
    <property type="match status" value="1"/>
</dbReference>
<dbReference type="PROSITE" id="PS50026">
    <property type="entry name" value="EGF_3"/>
    <property type="match status" value="2"/>
</dbReference>
<dbReference type="PROSITE" id="PS00022">
    <property type="entry name" value="EGF_1"/>
    <property type="match status" value="2"/>
</dbReference>
<keyword evidence="2" id="KW-0245">EGF-like domain</keyword>
<evidence type="ECO:0000256" key="2">
    <source>
        <dbReference type="PROSITE-ProRule" id="PRU00076"/>
    </source>
</evidence>
<evidence type="ECO:0000256" key="1">
    <source>
        <dbReference type="ARBA" id="ARBA00023157"/>
    </source>
</evidence>
<feature type="disulfide bond" evidence="2">
    <location>
        <begin position="98"/>
        <end position="107"/>
    </location>
</feature>
<dbReference type="Pfam" id="PF07974">
    <property type="entry name" value="EGF_2"/>
    <property type="match status" value="2"/>
</dbReference>
<dbReference type="InterPro" id="IPR013111">
    <property type="entry name" value="EGF_extracell"/>
</dbReference>
<dbReference type="PRINTS" id="PR00011">
    <property type="entry name" value="EGFLAMININ"/>
</dbReference>
<accession>A0A0A7CN89</accession>
<dbReference type="InterPro" id="IPR000742">
    <property type="entry name" value="EGF"/>
</dbReference>
<sequence length="670" mass="68814">MRVGGVLAWIGVAYAATCCPNSCSGKGKCNVAGNGCVCSCYAGLLTTYDTPPCTLSSYRTCPMGKSWASLAVANDVAHVRGPCANRGTCDSTTGLCTCDAGFTGAACDRMACPLACSGNGECRSMKYYASSKDPGLPPPVVYNSVWDSDMIYGCMCLDGRTGADCSQSSPTGFHAKCPTGDDPLTGFAGDTIFGQQLNEKQSLTCAATAGTFTLSFKGATTVPISWNDEVAALTAKLNALPTITQVVVTYSSAATIACPPTGNVMTVEFVQDFGAQPLLVGNRARLEYNAVGGAVQLSVAMLQLGTKENAPCSNRGTCDPTSGICTCYAGFQTSDGNGNLGQRGDCGSAMGSITACPVGGEEGTVACSGHGYCTGGPQFACICFAGWTSGDCSIRTCPQGPSWFDIPTADNDAHHYAPCSNAGICNTATGVCICSTGFEGAACQRLSCPTTTSAPCSGHGQCLTEGRLTLLSSTWNGAPTPYTYGTVPNNPLTWDYNKIQGCFCDTGFTGHDCARRACAVGDNPRTTGQTNEMQVVVCTATVASTFQLSFRGKTSAPIATTASAAVVKATLQQVATIGDVNVYFLTTSGDLPPMTPVGIDPAAIPSLVVATDGARGSIRGTTESVPCSGGGICNHLTGFCSCFTDMAESNSRGQAGVNEECGYIQLYQSQ</sequence>
<evidence type="ECO:0000259" key="4">
    <source>
        <dbReference type="PROSITE" id="PS50026"/>
    </source>
</evidence>
<feature type="chain" id="PRO_5013107988" evidence="3">
    <location>
        <begin position="16"/>
        <end position="670"/>
    </location>
</feature>